<evidence type="ECO:0000313" key="2">
    <source>
        <dbReference type="EMBL" id="MVN92796.1"/>
    </source>
</evidence>
<feature type="transmembrane region" description="Helical" evidence="1">
    <location>
        <begin position="68"/>
        <end position="87"/>
    </location>
</feature>
<dbReference type="AlphaFoldDB" id="A0A6I4IGX2"/>
<accession>A0A6I4IGX2</accession>
<dbReference type="EMBL" id="WQLA01000007">
    <property type="protein sequence ID" value="MVN92796.1"/>
    <property type="molecule type" value="Genomic_DNA"/>
</dbReference>
<keyword evidence="3" id="KW-1185">Reference proteome</keyword>
<evidence type="ECO:0000313" key="3">
    <source>
        <dbReference type="Proteomes" id="UP000434850"/>
    </source>
</evidence>
<feature type="transmembrane region" description="Helical" evidence="1">
    <location>
        <begin position="165"/>
        <end position="187"/>
    </location>
</feature>
<sequence>MNIQSKLDNLFSKAKANIWLQYFSVFNRVSLAAGFILAGWPKITGERFTNLHNNQPMGHYLEALFHTGYYYTFIGILQILAGILLLIPRTVVLGALLYLPIILNIFILSLSVRFEGSLLSAPLMILANLYLLCWNYDKLKFILPFKALAPTVAPLPTDKRFPFKFFAGCFALIVAVLFTITHSFSIMPRNTLKDCKSQCYRRESPKGCLVFCECIHEKGQPLNKALANYKKAVQAEKR</sequence>
<dbReference type="Proteomes" id="UP000434850">
    <property type="component" value="Unassembled WGS sequence"/>
</dbReference>
<keyword evidence="1" id="KW-0812">Transmembrane</keyword>
<comment type="caution">
    <text evidence="2">The sequence shown here is derived from an EMBL/GenBank/DDBJ whole genome shotgun (WGS) entry which is preliminary data.</text>
</comment>
<dbReference type="OrthoDB" id="5524812at2"/>
<keyword evidence="1" id="KW-1133">Transmembrane helix</keyword>
<organism evidence="2 3">
    <name type="scientific">Mucilaginibacter aquatilis</name>
    <dbReference type="NCBI Taxonomy" id="1517760"/>
    <lineage>
        <taxon>Bacteria</taxon>
        <taxon>Pseudomonadati</taxon>
        <taxon>Bacteroidota</taxon>
        <taxon>Sphingobacteriia</taxon>
        <taxon>Sphingobacteriales</taxon>
        <taxon>Sphingobacteriaceae</taxon>
        <taxon>Mucilaginibacter</taxon>
    </lineage>
</organism>
<reference evidence="2 3" key="1">
    <citation type="submission" date="2019-12" db="EMBL/GenBank/DDBJ databases">
        <title>Mucilaginibacter sp. HME9299 genome sequencing and assembly.</title>
        <authorList>
            <person name="Kang H."/>
            <person name="Kim H."/>
            <person name="Joh K."/>
        </authorList>
    </citation>
    <scope>NUCLEOTIDE SEQUENCE [LARGE SCALE GENOMIC DNA]</scope>
    <source>
        <strain evidence="2 3">HME9299</strain>
    </source>
</reference>
<proteinExistence type="predicted"/>
<feature type="transmembrane region" description="Helical" evidence="1">
    <location>
        <begin position="92"/>
        <end position="112"/>
    </location>
</feature>
<protein>
    <submittedName>
        <fullName evidence="2">DoxX family protein</fullName>
    </submittedName>
</protein>
<dbReference type="RefSeq" id="WP_157543111.1">
    <property type="nucleotide sequence ID" value="NZ_WQLA01000007.1"/>
</dbReference>
<evidence type="ECO:0000256" key="1">
    <source>
        <dbReference type="SAM" id="Phobius"/>
    </source>
</evidence>
<name>A0A6I4IGX2_9SPHI</name>
<keyword evidence="1" id="KW-0472">Membrane</keyword>
<gene>
    <name evidence="2" type="ORF">GO816_16800</name>
</gene>
<feature type="transmembrane region" description="Helical" evidence="1">
    <location>
        <begin position="20"/>
        <end position="40"/>
    </location>
</feature>